<reference evidence="3" key="2">
    <citation type="journal article" date="2019" name="Gigascience">
        <title>High-quality Schistosoma haematobium genome achieved by single-molecule and long-range sequencing.</title>
        <authorList>
            <person name="Stroehlein A.J."/>
            <person name="Korhonen P.K."/>
            <person name="Chong T.M."/>
            <person name="Lim Y.L."/>
            <person name="Chan K.G."/>
            <person name="Webster B."/>
            <person name="Rollinson D."/>
            <person name="Brindley P.J."/>
            <person name="Gasser R.B."/>
            <person name="Young N.D."/>
        </authorList>
    </citation>
    <scope>NUCLEOTIDE SEQUENCE</scope>
</reference>
<dbReference type="InterPro" id="IPR022096">
    <property type="entry name" value="SBF1/SBF2"/>
</dbReference>
<evidence type="ECO:0000259" key="2">
    <source>
        <dbReference type="Pfam" id="PF12335"/>
    </source>
</evidence>
<sequence length="346" mass="38911">MSVKGFFKSVLNPDAKVGEQEETGTTGATSTTTSLSSSATAGVNNFLSGTSKFLDSVQTKKNGLINDLSNKLTSLKMPGEQSTNESAKKKKSRSNDDDDDSSASEYGDDGDCPMYAEVAPVERQVSVESIDSLPDEDAERRKSEIRALVSDLLQQSLINEKMVKNFRDFIVTKGMKCIPNQLLEQLALFIGPLLNQCSENEDYTPAYIIMHLSFSLYHETVSSNGTAEQKYLYVLLKDQVIWQSMRFWNAAFFIALQRERAERQRYPVIEGDDPIQAETDFQNDIAYSQLSKFLWRMYTLGMGQELCMDFLRKQASATNLPNDLVKIIQKNSQHFFETTSPNEVPQ</sequence>
<dbReference type="GeneID" id="24590864"/>
<feature type="region of interest" description="Disordered" evidence="1">
    <location>
        <begin position="1"/>
        <end position="40"/>
    </location>
</feature>
<dbReference type="RefSeq" id="XP_051064769.1">
    <property type="nucleotide sequence ID" value="XM_051217377.1"/>
</dbReference>
<comment type="caution">
    <text evidence="3">The sequence shown here is derived from an EMBL/GenBank/DDBJ whole genome shotgun (WGS) entry which is preliminary data.</text>
</comment>
<protein>
    <recommendedName>
        <fullName evidence="2">SBF1/SBF2 domain-containing protein</fullName>
    </recommendedName>
</protein>
<feature type="compositionally biased region" description="Low complexity" evidence="1">
    <location>
        <begin position="23"/>
        <end position="40"/>
    </location>
</feature>
<feature type="compositionally biased region" description="Acidic residues" evidence="1">
    <location>
        <begin position="96"/>
        <end position="111"/>
    </location>
</feature>
<dbReference type="Pfam" id="PF12335">
    <property type="entry name" value="SBF2"/>
    <property type="match status" value="1"/>
</dbReference>
<feature type="region of interest" description="Disordered" evidence="1">
    <location>
        <begin position="70"/>
        <end position="114"/>
    </location>
</feature>
<keyword evidence="4" id="KW-1185">Reference proteome</keyword>
<proteinExistence type="predicted"/>
<feature type="domain" description="SBF1/SBF2" evidence="2">
    <location>
        <begin position="154"/>
        <end position="259"/>
    </location>
</feature>
<dbReference type="PANTHER" id="PTHR13663">
    <property type="entry name" value="SIMILAR TO RIKEN CDNA 6430548M08"/>
    <property type="match status" value="1"/>
</dbReference>
<dbReference type="InterPro" id="IPR039872">
    <property type="entry name" value="KIAA0513"/>
</dbReference>
<dbReference type="CTD" id="24590864"/>
<dbReference type="AlphaFoldDB" id="A0A922IJF0"/>
<evidence type="ECO:0000256" key="1">
    <source>
        <dbReference type="SAM" id="MobiDB-lite"/>
    </source>
</evidence>
<gene>
    <name evidence="3" type="ORF">MS3_00009044</name>
</gene>
<dbReference type="PANTHER" id="PTHR13663:SF2">
    <property type="entry name" value="SIMILAR TO RIKEN CDNA 6430548M08"/>
    <property type="match status" value="1"/>
</dbReference>
<reference evidence="3" key="4">
    <citation type="journal article" date="2022" name="PLoS Pathog.">
        <title>Chromosome-level genome of Schistosoma haematobium underpins genome-wide explorations of molecular variation.</title>
        <authorList>
            <person name="Stroehlein A.J."/>
            <person name="Korhonen P.K."/>
            <person name="Lee V.V."/>
            <person name="Ralph S.A."/>
            <person name="Mentink-Kane M."/>
            <person name="You H."/>
            <person name="McManus D.P."/>
            <person name="Tchuente L.T."/>
            <person name="Stothard J.R."/>
            <person name="Kaur P."/>
            <person name="Dudchenko O."/>
            <person name="Aiden E.L."/>
            <person name="Yang B."/>
            <person name="Yang H."/>
            <person name="Emery A.M."/>
            <person name="Webster B.L."/>
            <person name="Brindley P.J."/>
            <person name="Rollinson D."/>
            <person name="Chang B.C.H."/>
            <person name="Gasser R.B."/>
            <person name="Young N.D."/>
        </authorList>
    </citation>
    <scope>NUCLEOTIDE SEQUENCE</scope>
</reference>
<dbReference type="Proteomes" id="UP000471633">
    <property type="component" value="Unassembled WGS sequence"/>
</dbReference>
<evidence type="ECO:0000313" key="3">
    <source>
        <dbReference type="EMBL" id="KAH9580369.1"/>
    </source>
</evidence>
<reference evidence="3" key="3">
    <citation type="submission" date="2021-06" db="EMBL/GenBank/DDBJ databases">
        <title>Chromosome-level genome assembly for S. haematobium.</title>
        <authorList>
            <person name="Stroehlein A.J."/>
        </authorList>
    </citation>
    <scope>NUCLEOTIDE SEQUENCE</scope>
</reference>
<evidence type="ECO:0000313" key="4">
    <source>
        <dbReference type="Proteomes" id="UP000471633"/>
    </source>
</evidence>
<reference evidence="3" key="1">
    <citation type="journal article" date="2012" name="Nat. Genet.">
        <title>Whole-genome sequence of Schistosoma haematobium.</title>
        <authorList>
            <person name="Young N.D."/>
            <person name="Jex A.R."/>
            <person name="Li B."/>
            <person name="Liu S."/>
            <person name="Yang L."/>
            <person name="Xiong Z."/>
            <person name="Li Y."/>
            <person name="Cantacessi C."/>
            <person name="Hall R.S."/>
            <person name="Xu X."/>
            <person name="Chen F."/>
            <person name="Wu X."/>
            <person name="Zerlotini A."/>
            <person name="Oliveira G."/>
            <person name="Hofmann A."/>
            <person name="Zhang G."/>
            <person name="Fang X."/>
            <person name="Kang Y."/>
            <person name="Campbell B.E."/>
            <person name="Loukas A."/>
            <person name="Ranganathan S."/>
            <person name="Rollinson D."/>
            <person name="Rinaldi G."/>
            <person name="Brindley P.J."/>
            <person name="Yang H."/>
            <person name="Wang J."/>
            <person name="Wang J."/>
            <person name="Gasser R.B."/>
        </authorList>
    </citation>
    <scope>NUCLEOTIDE SEQUENCE</scope>
</reference>
<organism evidence="3 4">
    <name type="scientific">Schistosoma haematobium</name>
    <name type="common">Blood fluke</name>
    <dbReference type="NCBI Taxonomy" id="6185"/>
    <lineage>
        <taxon>Eukaryota</taxon>
        <taxon>Metazoa</taxon>
        <taxon>Spiralia</taxon>
        <taxon>Lophotrochozoa</taxon>
        <taxon>Platyhelminthes</taxon>
        <taxon>Trematoda</taxon>
        <taxon>Digenea</taxon>
        <taxon>Strigeidida</taxon>
        <taxon>Schistosomatoidea</taxon>
        <taxon>Schistosomatidae</taxon>
        <taxon>Schistosoma</taxon>
    </lineage>
</organism>
<accession>A0A922IJF0</accession>
<name>A0A922IJF0_SCHHA</name>
<dbReference type="EMBL" id="AMPZ03000007">
    <property type="protein sequence ID" value="KAH9580369.1"/>
    <property type="molecule type" value="Genomic_DNA"/>
</dbReference>